<gene>
    <name evidence="2" type="ORF">DEJ50_00975</name>
</gene>
<organism evidence="2 3">
    <name type="scientific">Streptomyces venezuelae</name>
    <dbReference type="NCBI Taxonomy" id="54571"/>
    <lineage>
        <taxon>Bacteria</taxon>
        <taxon>Bacillati</taxon>
        <taxon>Actinomycetota</taxon>
        <taxon>Actinomycetes</taxon>
        <taxon>Kitasatosporales</taxon>
        <taxon>Streptomycetaceae</taxon>
        <taxon>Streptomyces</taxon>
    </lineage>
</organism>
<dbReference type="AlphaFoldDB" id="A0A5P2CW15"/>
<dbReference type="EMBL" id="CP029190">
    <property type="protein sequence ID" value="QES46633.1"/>
    <property type="molecule type" value="Genomic_DNA"/>
</dbReference>
<protein>
    <recommendedName>
        <fullName evidence="1">P68 RBP/TagC-like beta-propeller domain-containing protein</fullName>
    </recommendedName>
</protein>
<dbReference type="OrthoDB" id="3968810at2"/>
<accession>A0A5P2CW15</accession>
<sequence length="427" mass="44854">MSISVEGQIDISGPVGKLLHRRRLQNATVMQSFGIDPVTGEIFVLQVVEGGLTLPGESGPRTGGQRSYAGDLAVTRLSQAGAITGHMYLRGFGHGVSMGVEHHNGVSRLWTETASLPMGAGVPEEEKEGYGTAVTHFEFRSGAVVNSGAPQLAAPYRPVPGATNVTCTIDPTTNRVIVRFKSGSMMFESYDLDKARAGDWTPLARITQPDPKGTFQGYASLGGVLYMLAGNGYSATLKPPGNAYLTAVEWATGAVLDQQFVTAAPGLELREPEGMAVSVRNGVQHVHFGFAGEEPGPRTCTVLSLSGAPEVDGVKVLADWQPIPLASGVTADVRAPQGRLIGIAGTTVLQLSGGVKGNFEADTRIGTLPDALAPSMAVQGSVPRNNSGGVCTARAEADSARELWLYGGRPTNPVTWAQLDNFSAVWR</sequence>
<evidence type="ECO:0000313" key="3">
    <source>
        <dbReference type="Proteomes" id="UP000325211"/>
    </source>
</evidence>
<proteinExistence type="predicted"/>
<dbReference type="Proteomes" id="UP000325211">
    <property type="component" value="Chromosome"/>
</dbReference>
<evidence type="ECO:0000259" key="1">
    <source>
        <dbReference type="Pfam" id="PF21311"/>
    </source>
</evidence>
<feature type="domain" description="P68 RBP/TagC-like beta-propeller" evidence="1">
    <location>
        <begin position="29"/>
        <end position="236"/>
    </location>
</feature>
<name>A0A5P2CW15_STRVZ</name>
<reference evidence="2 3" key="1">
    <citation type="submission" date="2018-05" db="EMBL/GenBank/DDBJ databases">
        <title>Streptomyces venezuelae.</title>
        <authorList>
            <person name="Kim W."/>
            <person name="Lee N."/>
            <person name="Cho B.-K."/>
        </authorList>
    </citation>
    <scope>NUCLEOTIDE SEQUENCE [LARGE SCALE GENOMIC DNA]</scope>
    <source>
        <strain evidence="2 3">ATCC 21782</strain>
    </source>
</reference>
<dbReference type="Pfam" id="PF21311">
    <property type="entry name" value="Phage_RBD_prop"/>
    <property type="match status" value="1"/>
</dbReference>
<dbReference type="InterPro" id="IPR048799">
    <property type="entry name" value="P68_RBP_TagC-like_beta-prop"/>
</dbReference>
<dbReference type="RefSeq" id="WP_150205513.1">
    <property type="nucleotide sequence ID" value="NZ_CP029190.1"/>
</dbReference>
<evidence type="ECO:0000313" key="2">
    <source>
        <dbReference type="EMBL" id="QES46633.1"/>
    </source>
</evidence>